<evidence type="ECO:0000256" key="6">
    <source>
        <dbReference type="SAM" id="MobiDB-lite"/>
    </source>
</evidence>
<dbReference type="PANTHER" id="PTHR23502:SF134">
    <property type="entry name" value="MAJOR FACILITATOR SUPERFAMILY (MFS) PROFILE DOMAIN-CONTAINING PROTEIN-RELATED"/>
    <property type="match status" value="1"/>
</dbReference>
<feature type="transmembrane region" description="Helical" evidence="7">
    <location>
        <begin position="226"/>
        <end position="246"/>
    </location>
</feature>
<dbReference type="InterPro" id="IPR011701">
    <property type="entry name" value="MFS"/>
</dbReference>
<evidence type="ECO:0000256" key="4">
    <source>
        <dbReference type="ARBA" id="ARBA00022989"/>
    </source>
</evidence>
<feature type="transmembrane region" description="Helical" evidence="7">
    <location>
        <begin position="258"/>
        <end position="281"/>
    </location>
</feature>
<proteinExistence type="inferred from homology"/>
<dbReference type="OrthoDB" id="6770063at2759"/>
<feature type="transmembrane region" description="Helical" evidence="7">
    <location>
        <begin position="425"/>
        <end position="443"/>
    </location>
</feature>
<feature type="transmembrane region" description="Helical" evidence="7">
    <location>
        <begin position="557"/>
        <end position="578"/>
    </location>
</feature>
<dbReference type="InterPro" id="IPR020846">
    <property type="entry name" value="MFS_dom"/>
</dbReference>
<evidence type="ECO:0000256" key="1">
    <source>
        <dbReference type="ARBA" id="ARBA00004141"/>
    </source>
</evidence>
<feature type="region of interest" description="Disordered" evidence="6">
    <location>
        <begin position="1"/>
        <end position="63"/>
    </location>
</feature>
<evidence type="ECO:0000256" key="5">
    <source>
        <dbReference type="ARBA" id="ARBA00023136"/>
    </source>
</evidence>
<evidence type="ECO:0000259" key="8">
    <source>
        <dbReference type="PROSITE" id="PS50850"/>
    </source>
</evidence>
<dbReference type="PANTHER" id="PTHR23502">
    <property type="entry name" value="MAJOR FACILITATOR SUPERFAMILY"/>
    <property type="match status" value="1"/>
</dbReference>
<keyword evidence="10" id="KW-1185">Reference proteome</keyword>
<dbReference type="Pfam" id="PF07690">
    <property type="entry name" value="MFS_1"/>
    <property type="match status" value="1"/>
</dbReference>
<dbReference type="Proteomes" id="UP001056012">
    <property type="component" value="Chromosome 8"/>
</dbReference>
<sequence>MAPNPHPNRSSTHQAQSSRPNSISDNVPEIRASEMFPVGIDQQKETYDPAMASGNDSDKDSENKMYEGIRDYKSEEKIQDMEIVWQYLTFDTELPHPSTIHPREPNQGPPPPPPDLVKYTNPFEWSETRKSITVWISCIITSLTAFSAGAYSPGVGQMTKEWGVSSVAALVGITTFTTGFAVAPMVLAPFSEINGRRPVFLASGILFVVCQLCSGLTRSYAGMLVARFWLGVGGSTFSTMVGGVVSDIYHAEDRNTPMALFSGAALFGTSLGPMICGFIAQNTSWRWIFYSQTIACALMVALICIVFKETRGSVLLSRKAKCLNKWYEAREEAGYYGFEVHDVNKVGSTTSQRLRWKVKSDEERASLVRMISISLYRPFHLLLTEPVVFWFSLWVAFSWAVLYLTLAAIPLVFQNNHGFSLQQANAVFASMAIASILGSVISVYQGKIAQRHGKATHTPEGRLYFACVMSISMPIGLFMFGWTSFSSIHWVVPAIAIGIATLGIFTIYLATFNYLADTYHRYASSALAAQSFCRNMLGGVFPLITTQMYNKLGYGPASSLLGGIGALLSIVPWILVFYGPRIRARSKFASELTNVTS</sequence>
<dbReference type="VEuPathDB" id="FungiDB:yc1106_10017"/>
<dbReference type="GO" id="GO:0022857">
    <property type="term" value="F:transmembrane transporter activity"/>
    <property type="evidence" value="ECO:0007669"/>
    <property type="project" value="InterPro"/>
</dbReference>
<evidence type="ECO:0000256" key="7">
    <source>
        <dbReference type="SAM" id="Phobius"/>
    </source>
</evidence>
<protein>
    <recommendedName>
        <fullName evidence="8">Major facilitator superfamily (MFS) profile domain-containing protein</fullName>
    </recommendedName>
</protein>
<feature type="transmembrane region" description="Helical" evidence="7">
    <location>
        <begin position="199"/>
        <end position="220"/>
    </location>
</feature>
<feature type="domain" description="Major facilitator superfamily (MFS) profile" evidence="8">
    <location>
        <begin position="133"/>
        <end position="583"/>
    </location>
</feature>
<evidence type="ECO:0000256" key="2">
    <source>
        <dbReference type="ARBA" id="ARBA00008335"/>
    </source>
</evidence>
<comment type="similarity">
    <text evidence="2">Belongs to the major facilitator superfamily.</text>
</comment>
<accession>A0A9Q8ZMH5</accession>
<dbReference type="AlphaFoldDB" id="A0A9Q8ZMH5"/>
<name>A0A9Q8ZMH5_CURCL</name>
<organism evidence="9 10">
    <name type="scientific">Curvularia clavata</name>
    <dbReference type="NCBI Taxonomy" id="95742"/>
    <lineage>
        <taxon>Eukaryota</taxon>
        <taxon>Fungi</taxon>
        <taxon>Dikarya</taxon>
        <taxon>Ascomycota</taxon>
        <taxon>Pezizomycotina</taxon>
        <taxon>Dothideomycetes</taxon>
        <taxon>Pleosporomycetidae</taxon>
        <taxon>Pleosporales</taxon>
        <taxon>Pleosporineae</taxon>
        <taxon>Pleosporaceae</taxon>
        <taxon>Curvularia</taxon>
    </lineage>
</organism>
<keyword evidence="5 7" id="KW-0472">Membrane</keyword>
<dbReference type="GO" id="GO:0005886">
    <property type="term" value="C:plasma membrane"/>
    <property type="evidence" value="ECO:0007669"/>
    <property type="project" value="TreeGrafter"/>
</dbReference>
<evidence type="ECO:0000313" key="9">
    <source>
        <dbReference type="EMBL" id="USP82743.1"/>
    </source>
</evidence>
<dbReference type="InterPro" id="IPR036259">
    <property type="entry name" value="MFS_trans_sf"/>
</dbReference>
<feature type="transmembrane region" description="Helical" evidence="7">
    <location>
        <begin position="463"/>
        <end position="482"/>
    </location>
</feature>
<dbReference type="FunFam" id="1.20.1250.20:FF:000082">
    <property type="entry name" value="MFS multidrug transporter, putative"/>
    <property type="match status" value="1"/>
</dbReference>
<dbReference type="CDD" id="cd17323">
    <property type="entry name" value="MFS_Tpo1_MDR_like"/>
    <property type="match status" value="1"/>
</dbReference>
<dbReference type="FunFam" id="1.20.1720.10:FF:000061">
    <property type="entry name" value="Uncharacterized protein"/>
    <property type="match status" value="1"/>
</dbReference>
<gene>
    <name evidence="9" type="ORF">yc1106_10017</name>
</gene>
<keyword evidence="3 7" id="KW-0812">Transmembrane</keyword>
<feature type="compositionally biased region" description="Polar residues" evidence="6">
    <location>
        <begin position="7"/>
        <end position="25"/>
    </location>
</feature>
<dbReference type="SUPFAM" id="SSF103473">
    <property type="entry name" value="MFS general substrate transporter"/>
    <property type="match status" value="1"/>
</dbReference>
<comment type="subcellular location">
    <subcellularLocation>
        <location evidence="1">Membrane</location>
        <topology evidence="1">Multi-pass membrane protein</topology>
    </subcellularLocation>
</comment>
<keyword evidence="4 7" id="KW-1133">Transmembrane helix</keyword>
<feature type="transmembrane region" description="Helical" evidence="7">
    <location>
        <begin position="387"/>
        <end position="413"/>
    </location>
</feature>
<dbReference type="Gene3D" id="1.20.1250.20">
    <property type="entry name" value="MFS general substrate transporter like domains"/>
    <property type="match status" value="1"/>
</dbReference>
<feature type="transmembrane region" description="Helical" evidence="7">
    <location>
        <begin position="132"/>
        <end position="151"/>
    </location>
</feature>
<feature type="transmembrane region" description="Helical" evidence="7">
    <location>
        <begin position="163"/>
        <end position="187"/>
    </location>
</feature>
<feature type="transmembrane region" description="Helical" evidence="7">
    <location>
        <begin position="488"/>
        <end position="510"/>
    </location>
</feature>
<dbReference type="EMBL" id="CP089281">
    <property type="protein sequence ID" value="USP82743.1"/>
    <property type="molecule type" value="Genomic_DNA"/>
</dbReference>
<evidence type="ECO:0000256" key="3">
    <source>
        <dbReference type="ARBA" id="ARBA00022692"/>
    </source>
</evidence>
<reference evidence="9" key="1">
    <citation type="submission" date="2021-12" db="EMBL/GenBank/DDBJ databases">
        <title>Curvularia clavata genome.</title>
        <authorList>
            <person name="Cao Y."/>
        </authorList>
    </citation>
    <scope>NUCLEOTIDE SEQUENCE</scope>
    <source>
        <strain evidence="9">Yc1106</strain>
    </source>
</reference>
<evidence type="ECO:0000313" key="10">
    <source>
        <dbReference type="Proteomes" id="UP001056012"/>
    </source>
</evidence>
<feature type="transmembrane region" description="Helical" evidence="7">
    <location>
        <begin position="522"/>
        <end position="545"/>
    </location>
</feature>
<dbReference type="PROSITE" id="PS50850">
    <property type="entry name" value="MFS"/>
    <property type="match status" value="1"/>
</dbReference>
<feature type="transmembrane region" description="Helical" evidence="7">
    <location>
        <begin position="287"/>
        <end position="307"/>
    </location>
</feature>